<proteinExistence type="predicted"/>
<evidence type="ECO:0000313" key="1">
    <source>
        <dbReference type="EMBL" id="PRP86106.1"/>
    </source>
</evidence>
<dbReference type="SUPFAM" id="SSF52343">
    <property type="entry name" value="Ferredoxin reductase-like, C-terminal NADP-linked domain"/>
    <property type="match status" value="1"/>
</dbReference>
<dbReference type="InterPro" id="IPR039261">
    <property type="entry name" value="FNR_nucleotide-bd"/>
</dbReference>
<dbReference type="OrthoDB" id="436496at2759"/>
<dbReference type="InParanoid" id="A0A2P6NQ69"/>
<comment type="caution">
    <text evidence="1">The sequence shown here is derived from an EMBL/GenBank/DDBJ whole genome shotgun (WGS) entry which is preliminary data.</text>
</comment>
<organism evidence="1 2">
    <name type="scientific">Planoprotostelium fungivorum</name>
    <dbReference type="NCBI Taxonomy" id="1890364"/>
    <lineage>
        <taxon>Eukaryota</taxon>
        <taxon>Amoebozoa</taxon>
        <taxon>Evosea</taxon>
        <taxon>Variosea</taxon>
        <taxon>Cavosteliida</taxon>
        <taxon>Cavosteliaceae</taxon>
        <taxon>Planoprotostelium</taxon>
    </lineage>
</organism>
<dbReference type="Gene3D" id="3.40.50.80">
    <property type="entry name" value="Nucleotide-binding domain of ferredoxin-NADP reductase (FNR) module"/>
    <property type="match status" value="1"/>
</dbReference>
<protein>
    <submittedName>
        <fullName evidence="1">Uncharacterized protein</fullName>
    </submittedName>
</protein>
<dbReference type="SUPFAM" id="SSF50475">
    <property type="entry name" value="FMN-binding split barrel"/>
    <property type="match status" value="1"/>
</dbReference>
<dbReference type="AlphaFoldDB" id="A0A2P6NQ69"/>
<dbReference type="PANTHER" id="PTHR42815:SF2">
    <property type="entry name" value="FAD-BINDING, PUTATIVE (AFU_ORTHOLOGUE AFUA_6G07600)-RELATED"/>
    <property type="match status" value="1"/>
</dbReference>
<sequence>MTTTIETNFPIPRQPIQGWHEGEIALQKTMGWHDQVPDATRIIRSDLPQQHRIFHHSNICFLPLTVLAADGRLWTGILSSDAGTSGFISSPTPDSITGQVQLWKGDPLEDHMRDNGLCAGVGVEYHTRRRNKLAGTIERVHRDGNTTQFHISINEATGHKPLLDINETLTDPIIDFIGRQSTVYLGTAALRREGEHQLGHLGCNHRGGCRGFVRVRRDRRTLVVPDYSGNRFMSSLGNIQVTPLASLTFVDFETGDVLYVSGTARNVTGAEAAAIMPRTPLLTLVYIAGYTLVRDALPFRSIVDVEDSGKSLYSPPLRYLNEEKETSLLGGGNHARLVGVRFFGDSEEDPIATFEFEYSERVFCRGGQYVVIDMSPLSGSRGYRHMAEHQPRLVNDDGIRTWTVSFHSNETFCITIKRVPNGIVTPLLFSIGQLYGNLRDSSVADVRLPVLGFGGDFILPPPERKTKFLWIAGGIGITPFLSFLNSIDHDVDVMFVIVTREPQITLDLIDDALPITNDIKLCIKLYSTNRNPVIIPGRCKERDLDVNIERRRWKKEDVTSWRDVKERMAYVCGPIGLEEDVVDALTSAGVEKENIIRETFNY</sequence>
<evidence type="ECO:0000313" key="2">
    <source>
        <dbReference type="Proteomes" id="UP000241769"/>
    </source>
</evidence>
<reference evidence="1 2" key="1">
    <citation type="journal article" date="2018" name="Genome Biol. Evol.">
        <title>Multiple Roots of Fruiting Body Formation in Amoebozoa.</title>
        <authorList>
            <person name="Hillmann F."/>
            <person name="Forbes G."/>
            <person name="Novohradska S."/>
            <person name="Ferling I."/>
            <person name="Riege K."/>
            <person name="Groth M."/>
            <person name="Westermann M."/>
            <person name="Marz M."/>
            <person name="Spaller T."/>
            <person name="Winckler T."/>
            <person name="Schaap P."/>
            <person name="Glockner G."/>
        </authorList>
    </citation>
    <scope>NUCLEOTIDE SEQUENCE [LARGE SCALE GENOMIC DNA]</scope>
    <source>
        <strain evidence="1 2">Jena</strain>
    </source>
</reference>
<dbReference type="EMBL" id="MDYQ01000035">
    <property type="protein sequence ID" value="PRP86106.1"/>
    <property type="molecule type" value="Genomic_DNA"/>
</dbReference>
<dbReference type="Proteomes" id="UP000241769">
    <property type="component" value="Unassembled WGS sequence"/>
</dbReference>
<dbReference type="STRING" id="1890364.A0A2P6NQ69"/>
<keyword evidence="2" id="KW-1185">Reference proteome</keyword>
<dbReference type="Gene3D" id="2.30.110.10">
    <property type="entry name" value="Electron Transport, Fmn-binding Protein, Chain A"/>
    <property type="match status" value="1"/>
</dbReference>
<dbReference type="InterPro" id="IPR012349">
    <property type="entry name" value="Split_barrel_FMN-bd"/>
</dbReference>
<dbReference type="PANTHER" id="PTHR42815">
    <property type="entry name" value="FAD-BINDING, PUTATIVE (AFU_ORTHOLOGUE AFUA_6G07600)-RELATED"/>
    <property type="match status" value="1"/>
</dbReference>
<name>A0A2P6NQ69_9EUKA</name>
<gene>
    <name evidence="1" type="ORF">PROFUN_03093</name>
</gene>
<accession>A0A2P6NQ69</accession>